<dbReference type="Proteomes" id="UP000290624">
    <property type="component" value="Unassembled WGS sequence"/>
</dbReference>
<comment type="caution">
    <text evidence="3">The sequence shown here is derived from an EMBL/GenBank/DDBJ whole genome shotgun (WGS) entry which is preliminary data.</text>
</comment>
<feature type="compositionally biased region" description="Polar residues" evidence="1">
    <location>
        <begin position="64"/>
        <end position="73"/>
    </location>
</feature>
<name>A0A4Q2ELI1_9ACTN</name>
<reference evidence="3 4" key="1">
    <citation type="submission" date="2018-01" db="EMBL/GenBank/DDBJ databases">
        <title>Lactibacter flavus gen. nov., sp. nov., a novel bacterium of the family Propionibacteriaceae isolated from raw milk and dairy products.</title>
        <authorList>
            <person name="Wenning M."/>
            <person name="Breitenwieser F."/>
            <person name="Huptas C."/>
            <person name="von Neubeck M."/>
            <person name="Busse H.-J."/>
            <person name="Scherer S."/>
        </authorList>
    </citation>
    <scope>NUCLEOTIDE SEQUENCE [LARGE SCALE GENOMIC DNA]</scope>
    <source>
        <strain evidence="3 4">VG341</strain>
    </source>
</reference>
<gene>
    <name evidence="3" type="ORF">C1706_02620</name>
</gene>
<dbReference type="RefSeq" id="WP_129457622.1">
    <property type="nucleotide sequence ID" value="NZ_PPCV01000001.1"/>
</dbReference>
<feature type="compositionally biased region" description="Pro residues" evidence="1">
    <location>
        <begin position="1"/>
        <end position="16"/>
    </location>
</feature>
<dbReference type="AlphaFoldDB" id="A0A4Q2ELI1"/>
<evidence type="ECO:0000313" key="3">
    <source>
        <dbReference type="EMBL" id="RXW33652.1"/>
    </source>
</evidence>
<proteinExistence type="predicted"/>
<evidence type="ECO:0000256" key="1">
    <source>
        <dbReference type="SAM" id="MobiDB-lite"/>
    </source>
</evidence>
<dbReference type="EMBL" id="PPCV01000001">
    <property type="protein sequence ID" value="RXW33652.1"/>
    <property type="molecule type" value="Genomic_DNA"/>
</dbReference>
<keyword evidence="2" id="KW-0812">Transmembrane</keyword>
<protein>
    <recommendedName>
        <fullName evidence="5">DUF4064 domain-containing protein</fullName>
    </recommendedName>
</protein>
<evidence type="ECO:0000256" key="2">
    <source>
        <dbReference type="SAM" id="Phobius"/>
    </source>
</evidence>
<feature type="transmembrane region" description="Helical" evidence="2">
    <location>
        <begin position="144"/>
        <end position="166"/>
    </location>
</feature>
<organism evidence="3 4">
    <name type="scientific">Propioniciclava flava</name>
    <dbReference type="NCBI Taxonomy" id="2072026"/>
    <lineage>
        <taxon>Bacteria</taxon>
        <taxon>Bacillati</taxon>
        <taxon>Actinomycetota</taxon>
        <taxon>Actinomycetes</taxon>
        <taxon>Propionibacteriales</taxon>
        <taxon>Propionibacteriaceae</taxon>
        <taxon>Propioniciclava</taxon>
    </lineage>
</organism>
<evidence type="ECO:0000313" key="4">
    <source>
        <dbReference type="Proteomes" id="UP000290624"/>
    </source>
</evidence>
<feature type="compositionally biased region" description="Pro residues" evidence="1">
    <location>
        <begin position="52"/>
        <end position="62"/>
    </location>
</feature>
<keyword evidence="2" id="KW-0472">Membrane</keyword>
<feature type="transmembrane region" description="Helical" evidence="2">
    <location>
        <begin position="202"/>
        <end position="225"/>
    </location>
</feature>
<keyword evidence="2" id="KW-1133">Transmembrane helix</keyword>
<feature type="transmembrane region" description="Helical" evidence="2">
    <location>
        <begin position="237"/>
        <end position="259"/>
    </location>
</feature>
<keyword evidence="4" id="KW-1185">Reference proteome</keyword>
<feature type="region of interest" description="Disordered" evidence="1">
    <location>
        <begin position="1"/>
        <end position="137"/>
    </location>
</feature>
<accession>A0A4Q2ELI1</accession>
<sequence length="261" mass="27292">MSDPNPSPKNPLPPEPGAQQWPASSEGTRTQPDYGQSPYAPQATPESQQPYGAPPQGYPDPNQPYGTPAQSYPDQPYGSQPYGGPAQGYSYGYGAQEPQSGYPGQSYDGGYAPQTYPQQSYAPTYPGQGYPPVGSTRPENKPTLGIIGFAGVAVFTVVLVVTSALMGHAIGAFVQTNGIEVLENADSTNPLFVALAQSIQGVSYLATFSVFAGIAAWITSIVAFARRAGRKYAVGGILLGIAAPIIAILTIGFVLAPYIQP</sequence>
<evidence type="ECO:0008006" key="5">
    <source>
        <dbReference type="Google" id="ProtNLM"/>
    </source>
</evidence>
<feature type="compositionally biased region" description="Polar residues" evidence="1">
    <location>
        <begin position="21"/>
        <end position="34"/>
    </location>
</feature>